<keyword evidence="5" id="KW-0808">Transferase</keyword>
<keyword evidence="3" id="KW-1003">Cell membrane</keyword>
<dbReference type="InterPro" id="IPR032807">
    <property type="entry name" value="GNVR"/>
</dbReference>
<dbReference type="InterPro" id="IPR025669">
    <property type="entry name" value="AAA_dom"/>
</dbReference>
<evidence type="ECO:0000256" key="14">
    <source>
        <dbReference type="SAM" id="Coils"/>
    </source>
</evidence>
<dbReference type="Pfam" id="PF13807">
    <property type="entry name" value="GNVR"/>
    <property type="match status" value="1"/>
</dbReference>
<dbReference type="PANTHER" id="PTHR32309">
    <property type="entry name" value="TYROSINE-PROTEIN KINASE"/>
    <property type="match status" value="1"/>
</dbReference>
<dbReference type="Gene3D" id="3.40.50.300">
    <property type="entry name" value="P-loop containing nucleotide triphosphate hydrolases"/>
    <property type="match status" value="1"/>
</dbReference>
<dbReference type="PANTHER" id="PTHR32309:SF32">
    <property type="entry name" value="TYROSINE-PROTEIN KINASE ETK-RELATED"/>
    <property type="match status" value="1"/>
</dbReference>
<gene>
    <name evidence="19" type="ORF">AN695_0221545</name>
</gene>
<dbReference type="RefSeq" id="WP_055316235.1">
    <property type="nucleotide sequence ID" value="NZ_CADDTT010000011.1"/>
</dbReference>
<evidence type="ECO:0000256" key="12">
    <source>
        <dbReference type="ARBA" id="ARBA00023137"/>
    </source>
</evidence>
<evidence type="ECO:0000259" key="16">
    <source>
        <dbReference type="Pfam" id="PF02706"/>
    </source>
</evidence>
<dbReference type="GO" id="GO:0005886">
    <property type="term" value="C:plasma membrane"/>
    <property type="evidence" value="ECO:0007669"/>
    <property type="project" value="UniProtKB-SubCell"/>
</dbReference>
<evidence type="ECO:0000256" key="3">
    <source>
        <dbReference type="ARBA" id="ARBA00022475"/>
    </source>
</evidence>
<dbReference type="SUPFAM" id="SSF52540">
    <property type="entry name" value="P-loop containing nucleoside triphosphate hydrolases"/>
    <property type="match status" value="1"/>
</dbReference>
<keyword evidence="7" id="KW-0547">Nucleotide-binding</keyword>
<evidence type="ECO:0000256" key="1">
    <source>
        <dbReference type="ARBA" id="ARBA00004429"/>
    </source>
</evidence>
<dbReference type="CDD" id="cd05387">
    <property type="entry name" value="BY-kinase"/>
    <property type="match status" value="1"/>
</dbReference>
<proteinExistence type="inferred from homology"/>
<keyword evidence="12" id="KW-0829">Tyrosine-protein kinase</keyword>
<dbReference type="InterPro" id="IPR005702">
    <property type="entry name" value="Wzc-like_C"/>
</dbReference>
<evidence type="ECO:0000256" key="5">
    <source>
        <dbReference type="ARBA" id="ARBA00022679"/>
    </source>
</evidence>
<evidence type="ECO:0000256" key="2">
    <source>
        <dbReference type="ARBA" id="ARBA00008883"/>
    </source>
</evidence>
<keyword evidence="10 15" id="KW-1133">Transmembrane helix</keyword>
<keyword evidence="6 15" id="KW-0812">Transmembrane</keyword>
<dbReference type="InterPro" id="IPR003856">
    <property type="entry name" value="LPS_length_determ_N"/>
</dbReference>
<evidence type="ECO:0000256" key="13">
    <source>
        <dbReference type="ARBA" id="ARBA00053015"/>
    </source>
</evidence>
<dbReference type="Proteomes" id="UP000050489">
    <property type="component" value="Unassembled WGS sequence"/>
</dbReference>
<comment type="subcellular location">
    <subcellularLocation>
        <location evidence="1">Cell inner membrane</location>
        <topology evidence="1">Multi-pass membrane protein</topology>
    </subcellularLocation>
</comment>
<keyword evidence="4" id="KW-0997">Cell inner membrane</keyword>
<feature type="domain" description="Tyrosine-protein kinase G-rich" evidence="18">
    <location>
        <begin position="369"/>
        <end position="449"/>
    </location>
</feature>
<evidence type="ECO:0000259" key="17">
    <source>
        <dbReference type="Pfam" id="PF13614"/>
    </source>
</evidence>
<feature type="coiled-coil region" evidence="14">
    <location>
        <begin position="271"/>
        <end position="305"/>
    </location>
</feature>
<comment type="catalytic activity">
    <reaction evidence="13">
        <text>L-tyrosyl-[protein] + ATP = O-phospho-L-tyrosyl-[protein] + ADP + H(+)</text>
        <dbReference type="Rhea" id="RHEA:10596"/>
        <dbReference type="Rhea" id="RHEA-COMP:10136"/>
        <dbReference type="Rhea" id="RHEA-COMP:20101"/>
        <dbReference type="ChEBI" id="CHEBI:15378"/>
        <dbReference type="ChEBI" id="CHEBI:30616"/>
        <dbReference type="ChEBI" id="CHEBI:46858"/>
        <dbReference type="ChEBI" id="CHEBI:61978"/>
        <dbReference type="ChEBI" id="CHEBI:456216"/>
    </reaction>
</comment>
<keyword evidence="8 19" id="KW-0418">Kinase</keyword>
<dbReference type="GO" id="GO:0042802">
    <property type="term" value="F:identical protein binding"/>
    <property type="evidence" value="ECO:0007669"/>
    <property type="project" value="UniProtKB-ARBA"/>
</dbReference>
<dbReference type="Pfam" id="PF02706">
    <property type="entry name" value="Wzz"/>
    <property type="match status" value="1"/>
</dbReference>
<protein>
    <submittedName>
        <fullName evidence="19">Tyrosine-protein kinase</fullName>
    </submittedName>
</protein>
<dbReference type="GO" id="GO:0005524">
    <property type="term" value="F:ATP binding"/>
    <property type="evidence" value="ECO:0007669"/>
    <property type="project" value="UniProtKB-KW"/>
</dbReference>
<evidence type="ECO:0000256" key="11">
    <source>
        <dbReference type="ARBA" id="ARBA00023136"/>
    </source>
</evidence>
<sequence length="729" mass="80979">MSEKTKVSNASNDRSDGVDLTRIVGEAIDNRWLIIGTTAIFLTLGILYSIFATPIYKADALVQVEQSVGNSLLNNISQMLPTSQPESAPEIELLKSRMILGKTVNELNLQIVVKEKYFPIFGKGFTRLSGEKPGELAISKLTVPSSWEDSDYITLTVGDDSSFTLSKDGDEFAKGKIGQLISKADDFSIQVDDIRADVGTKFKVYKISELEAVNNLLEQLDVADKGKDTGILSLSMTGENPVLIRETLQSITQNYLEQNVARKSEEDARSLDFLKEQLPKIRAGLDGAEEKLNQYRQKKDSVDLSLEAKSVLDTIVSVDSQLNELTFKEAEISKLYTKEHPSYKALLEKRNTLEKERDRLNKRVNAMPETQQEILRLSRDVQSGQAVYMQLLNKDQELRISKASTVGNVRIIDQAMVQPKPVEPKKIVVILVSMILGTFISFAYVLLRSFLHRGIESPEQLEELGINVYASVPLSEWQRKKDLDFANKIKGKKKNTDANTLLAFGNPADLAIEAIRSLRTSLHFAMMEAKNNVLMISGASPGIGKTFISANLAAVVAKSGQRVLFIDSDMRKGYAHELVGLAGNNGLSDILSGKLEYKSTIKSVGEGGFDFISRGQIPPNPSELLMHSRFSTLLSEVSKDYDLVLVDTPPILAVTDAAIIGKHAGTSLVVARFEVNTPKEIDISIRRFEQNGIEIKGVILNAVIRKAINYYNYGYDYYDYSYEDKKSRS</sequence>
<evidence type="ECO:0000256" key="4">
    <source>
        <dbReference type="ARBA" id="ARBA00022519"/>
    </source>
</evidence>
<evidence type="ECO:0000259" key="18">
    <source>
        <dbReference type="Pfam" id="PF13807"/>
    </source>
</evidence>
<dbReference type="Pfam" id="PF23607">
    <property type="entry name" value="WZC_N"/>
    <property type="match status" value="1"/>
</dbReference>
<accession>A0A2F0PET4</accession>
<evidence type="ECO:0000256" key="7">
    <source>
        <dbReference type="ARBA" id="ARBA00022741"/>
    </source>
</evidence>
<dbReference type="GO" id="GO:0004713">
    <property type="term" value="F:protein tyrosine kinase activity"/>
    <property type="evidence" value="ECO:0007669"/>
    <property type="project" value="UniProtKB-KW"/>
</dbReference>
<comment type="caution">
    <text evidence="19">The sequence shown here is derived from an EMBL/GenBank/DDBJ whole genome shotgun (WGS) entry which is preliminary data.</text>
</comment>
<keyword evidence="14" id="KW-0175">Coiled coil</keyword>
<organism evidence="19 20">
    <name type="scientific">Serratia marcescens</name>
    <dbReference type="NCBI Taxonomy" id="615"/>
    <lineage>
        <taxon>Bacteria</taxon>
        <taxon>Pseudomonadati</taxon>
        <taxon>Pseudomonadota</taxon>
        <taxon>Gammaproteobacteria</taxon>
        <taxon>Enterobacterales</taxon>
        <taxon>Yersiniaceae</taxon>
        <taxon>Serratia</taxon>
    </lineage>
</organism>
<dbReference type="AlphaFoldDB" id="A0A2F0PET4"/>
<evidence type="ECO:0000256" key="10">
    <source>
        <dbReference type="ARBA" id="ARBA00022989"/>
    </source>
</evidence>
<dbReference type="FunFam" id="3.40.50.300:FF:000527">
    <property type="entry name" value="Tyrosine-protein kinase etk"/>
    <property type="match status" value="1"/>
</dbReference>
<reference evidence="20" key="1">
    <citation type="submission" date="2016-04" db="EMBL/GenBank/DDBJ databases">
        <authorList>
            <person name="Osei Sekyere J."/>
            <person name="Sivertsen A."/>
            <person name="Pedersen A.T."/>
            <person name="Sundsfjord A."/>
        </authorList>
    </citation>
    <scope>NUCLEOTIDE SEQUENCE [LARGE SCALE GENOMIC DNA]</scope>
    <source>
        <strain evidence="20">945174350</strain>
    </source>
</reference>
<evidence type="ECO:0000256" key="9">
    <source>
        <dbReference type="ARBA" id="ARBA00022840"/>
    </source>
</evidence>
<dbReference type="InterPro" id="IPR050445">
    <property type="entry name" value="Bact_polysacc_biosynth/exp"/>
</dbReference>
<evidence type="ECO:0000256" key="15">
    <source>
        <dbReference type="SAM" id="Phobius"/>
    </source>
</evidence>
<dbReference type="NCBIfam" id="NF008568">
    <property type="entry name" value="PRK11519.1"/>
    <property type="match status" value="1"/>
</dbReference>
<keyword evidence="9" id="KW-0067">ATP-binding</keyword>
<dbReference type="NCBIfam" id="TIGR01007">
    <property type="entry name" value="eps_fam"/>
    <property type="match status" value="1"/>
</dbReference>
<dbReference type="Pfam" id="PF13614">
    <property type="entry name" value="AAA_31"/>
    <property type="match status" value="1"/>
</dbReference>
<name>A0A2F0PET4_SERMA</name>
<evidence type="ECO:0000313" key="20">
    <source>
        <dbReference type="Proteomes" id="UP000050489"/>
    </source>
</evidence>
<feature type="transmembrane region" description="Helical" evidence="15">
    <location>
        <begin position="32"/>
        <end position="51"/>
    </location>
</feature>
<keyword evidence="11 15" id="KW-0472">Membrane</keyword>
<comment type="similarity">
    <text evidence="2">Belongs to the etk/wzc family.</text>
</comment>
<dbReference type="EMBL" id="LJEX02000113">
    <property type="protein sequence ID" value="OCO82588.1"/>
    <property type="molecule type" value="Genomic_DNA"/>
</dbReference>
<feature type="domain" description="Polysaccharide chain length determinant N-terminal" evidence="16">
    <location>
        <begin position="17"/>
        <end position="107"/>
    </location>
</feature>
<feature type="domain" description="AAA" evidence="17">
    <location>
        <begin position="535"/>
        <end position="656"/>
    </location>
</feature>
<evidence type="ECO:0000313" key="19">
    <source>
        <dbReference type="EMBL" id="OCO82588.1"/>
    </source>
</evidence>
<evidence type="ECO:0000256" key="8">
    <source>
        <dbReference type="ARBA" id="ARBA00022777"/>
    </source>
</evidence>
<dbReference type="InterPro" id="IPR027417">
    <property type="entry name" value="P-loop_NTPase"/>
</dbReference>
<evidence type="ECO:0000256" key="6">
    <source>
        <dbReference type="ARBA" id="ARBA00022692"/>
    </source>
</evidence>